<evidence type="ECO:0000256" key="16">
    <source>
        <dbReference type="ARBA" id="ARBA00022833"/>
    </source>
</evidence>
<keyword evidence="18" id="KW-0072">Autophagy</keyword>
<dbReference type="InterPro" id="IPR025258">
    <property type="entry name" value="RH_dom"/>
</dbReference>
<dbReference type="GO" id="GO:0003725">
    <property type="term" value="F:double-stranded RNA binding"/>
    <property type="evidence" value="ECO:0007669"/>
    <property type="project" value="InterPro"/>
</dbReference>
<dbReference type="PANTHER" id="PTHR12326:SF12">
    <property type="entry name" value="PLECKSTRIN HOMOLOGY AND RUN DOMAIN CONTAINING M1"/>
    <property type="match status" value="1"/>
</dbReference>
<dbReference type="InterPro" id="IPR006070">
    <property type="entry name" value="Sua5-like_dom"/>
</dbReference>
<dbReference type="InterPro" id="IPR017945">
    <property type="entry name" value="DHBP_synth_RibB-like_a/b_dom"/>
</dbReference>
<dbReference type="Proteomes" id="UP000677054">
    <property type="component" value="Unassembled WGS sequence"/>
</dbReference>
<keyword evidence="16" id="KW-0862">Zinc</keyword>
<evidence type="ECO:0000259" key="26">
    <source>
        <dbReference type="PROSITE" id="PS51163"/>
    </source>
</evidence>
<dbReference type="EC" id="2.7.7.87" evidence="6"/>
<dbReference type="SUPFAM" id="SSF140741">
    <property type="entry name" value="RUN domain-like"/>
    <property type="match status" value="1"/>
</dbReference>
<dbReference type="AlphaFoldDB" id="A0A7R8WY67"/>
<evidence type="ECO:0000256" key="15">
    <source>
        <dbReference type="ARBA" id="ARBA00022771"/>
    </source>
</evidence>
<dbReference type="GO" id="GO:0005886">
    <property type="term" value="C:plasma membrane"/>
    <property type="evidence" value="ECO:0007669"/>
    <property type="project" value="UniProtKB-SubCell"/>
</dbReference>
<dbReference type="GO" id="GO:0061710">
    <property type="term" value="F:L-threonylcarbamoyladenylate synthase"/>
    <property type="evidence" value="ECO:0007669"/>
    <property type="project" value="UniProtKB-EC"/>
</dbReference>
<evidence type="ECO:0000256" key="22">
    <source>
        <dbReference type="ARBA" id="ARBA00058524"/>
    </source>
</evidence>
<dbReference type="GO" id="GO:0006914">
    <property type="term" value="P:autophagy"/>
    <property type="evidence" value="ECO:0007669"/>
    <property type="project" value="UniProtKB-KW"/>
</dbReference>
<keyword evidence="10" id="KW-0597">Phosphoprotein</keyword>
<evidence type="ECO:0000256" key="1">
    <source>
        <dbReference type="ARBA" id="ARBA00004173"/>
    </source>
</evidence>
<comment type="similarity">
    <text evidence="5">Belongs to the SUA5 family.</text>
</comment>
<evidence type="ECO:0000256" key="24">
    <source>
        <dbReference type="SAM" id="MobiDB-lite"/>
    </source>
</evidence>
<comment type="subunit">
    <text evidence="23">Interacts with RSC1A1.</text>
</comment>
<organism evidence="27">
    <name type="scientific">Darwinula stevensoni</name>
    <dbReference type="NCBI Taxonomy" id="69355"/>
    <lineage>
        <taxon>Eukaryota</taxon>
        <taxon>Metazoa</taxon>
        <taxon>Ecdysozoa</taxon>
        <taxon>Arthropoda</taxon>
        <taxon>Crustacea</taxon>
        <taxon>Oligostraca</taxon>
        <taxon>Ostracoda</taxon>
        <taxon>Podocopa</taxon>
        <taxon>Podocopida</taxon>
        <taxon>Darwinulocopina</taxon>
        <taxon>Darwinuloidea</taxon>
        <taxon>Darwinulidae</taxon>
        <taxon>Darwinula</taxon>
    </lineage>
</organism>
<dbReference type="Gene3D" id="3.90.870.10">
    <property type="entry name" value="DHBP synthase"/>
    <property type="match status" value="1"/>
</dbReference>
<feature type="domain" description="RUN" evidence="25">
    <location>
        <begin position="250"/>
        <end position="389"/>
    </location>
</feature>
<evidence type="ECO:0000313" key="27">
    <source>
        <dbReference type="EMBL" id="CAD7240157.1"/>
    </source>
</evidence>
<dbReference type="InterPro" id="IPR047326">
    <property type="entry name" value="RUN_PLEKHM1"/>
</dbReference>
<reference evidence="27" key="1">
    <citation type="submission" date="2020-11" db="EMBL/GenBank/DDBJ databases">
        <authorList>
            <person name="Tran Van P."/>
        </authorList>
    </citation>
    <scope>NUCLEOTIDE SEQUENCE</scope>
</reference>
<comment type="subcellular location">
    <subcellularLocation>
        <location evidence="2">Cell membrane</location>
        <topology evidence="2">Peripheral membrane protein</topology>
    </subcellularLocation>
    <subcellularLocation>
        <location evidence="3">Cytoplasm</location>
    </subcellularLocation>
    <subcellularLocation>
        <location evidence="4">Late endosome</location>
    </subcellularLocation>
    <subcellularLocation>
        <location evidence="1">Mitochondrion</location>
    </subcellularLocation>
</comment>
<keyword evidence="19" id="KW-0496">Mitochondrion</keyword>
<keyword evidence="17" id="KW-0809">Transit peptide</keyword>
<evidence type="ECO:0000256" key="13">
    <source>
        <dbReference type="ARBA" id="ARBA00022737"/>
    </source>
</evidence>
<dbReference type="EMBL" id="LR899528">
    <property type="protein sequence ID" value="CAD7240157.1"/>
    <property type="molecule type" value="Genomic_DNA"/>
</dbReference>
<evidence type="ECO:0000256" key="14">
    <source>
        <dbReference type="ARBA" id="ARBA00022753"/>
    </source>
</evidence>
<feature type="domain" description="YrdC-like" evidence="26">
    <location>
        <begin position="20"/>
        <end position="208"/>
    </location>
</feature>
<dbReference type="OrthoDB" id="3648309at2759"/>
<dbReference type="GO" id="GO:0005739">
    <property type="term" value="C:mitochondrion"/>
    <property type="evidence" value="ECO:0007669"/>
    <property type="project" value="UniProtKB-SubCell"/>
</dbReference>
<dbReference type="PROSITE" id="PS51163">
    <property type="entry name" value="YRDC"/>
    <property type="match status" value="1"/>
</dbReference>
<feature type="compositionally biased region" description="Polar residues" evidence="24">
    <location>
        <begin position="623"/>
        <end position="632"/>
    </location>
</feature>
<dbReference type="Gene3D" id="1.20.58.900">
    <property type="match status" value="1"/>
</dbReference>
<evidence type="ECO:0000256" key="8">
    <source>
        <dbReference type="ARBA" id="ARBA00022475"/>
    </source>
</evidence>
<name>A0A7R8WY67_9CRUS</name>
<evidence type="ECO:0000256" key="18">
    <source>
        <dbReference type="ARBA" id="ARBA00023006"/>
    </source>
</evidence>
<evidence type="ECO:0000256" key="17">
    <source>
        <dbReference type="ARBA" id="ARBA00022946"/>
    </source>
</evidence>
<comment type="catalytic activity">
    <reaction evidence="21">
        <text>L-threonine + hydrogencarbonate + ATP = L-threonylcarbamoyladenylate + diphosphate + H2O</text>
        <dbReference type="Rhea" id="RHEA:36407"/>
        <dbReference type="ChEBI" id="CHEBI:15377"/>
        <dbReference type="ChEBI" id="CHEBI:17544"/>
        <dbReference type="ChEBI" id="CHEBI:30616"/>
        <dbReference type="ChEBI" id="CHEBI:33019"/>
        <dbReference type="ChEBI" id="CHEBI:57926"/>
        <dbReference type="ChEBI" id="CHEBI:73682"/>
        <dbReference type="EC" id="2.7.7.87"/>
    </reaction>
</comment>
<dbReference type="InterPro" id="IPR004012">
    <property type="entry name" value="Run_dom"/>
</dbReference>
<feature type="compositionally biased region" description="Polar residues" evidence="24">
    <location>
        <begin position="597"/>
        <end position="609"/>
    </location>
</feature>
<evidence type="ECO:0000256" key="2">
    <source>
        <dbReference type="ARBA" id="ARBA00004202"/>
    </source>
</evidence>
<evidence type="ECO:0000256" key="19">
    <source>
        <dbReference type="ARBA" id="ARBA00023128"/>
    </source>
</evidence>
<comment type="function">
    <text evidence="22">Cytoplasmic and mitochondrial threonylcarbamoyl-AMP synthase required for the formation of a threonylcarbamoyl group on adenosine at position 37 (t(6)A37) in tRNAs that read codons beginning with adenine. Catalyzes the conversion of L-threonine, HCO(3)(-)/CO(2) and ATP to give threonylcarbamoyl-AMP (TC-AMP) as the acyladenylate intermediate, with the release of diphosphate. Participates in t(6)A37 formation in cytoplasmic and mitochondrial tRNAs. May regulate the activity of some transporters.</text>
</comment>
<dbReference type="InterPro" id="IPR037213">
    <property type="entry name" value="Run_dom_sf"/>
</dbReference>
<evidence type="ECO:0000256" key="3">
    <source>
        <dbReference type="ARBA" id="ARBA00004496"/>
    </source>
</evidence>
<evidence type="ECO:0000256" key="9">
    <source>
        <dbReference type="ARBA" id="ARBA00022490"/>
    </source>
</evidence>
<keyword evidence="20" id="KW-0472">Membrane</keyword>
<evidence type="ECO:0000256" key="21">
    <source>
        <dbReference type="ARBA" id="ARBA00048366"/>
    </source>
</evidence>
<evidence type="ECO:0000256" key="10">
    <source>
        <dbReference type="ARBA" id="ARBA00022553"/>
    </source>
</evidence>
<feature type="compositionally biased region" description="Polar residues" evidence="24">
    <location>
        <begin position="439"/>
        <end position="454"/>
    </location>
</feature>
<keyword evidence="8" id="KW-1003">Cell membrane</keyword>
<evidence type="ECO:0000256" key="11">
    <source>
        <dbReference type="ARBA" id="ARBA00022679"/>
    </source>
</evidence>
<evidence type="ECO:0000256" key="23">
    <source>
        <dbReference type="ARBA" id="ARBA00063146"/>
    </source>
</evidence>
<dbReference type="FunFam" id="3.90.870.10:FF:000007">
    <property type="entry name" value="YrdC N6-threonylcarbamoyltransferase domain containing"/>
    <property type="match status" value="1"/>
</dbReference>
<dbReference type="EMBL" id="CAJPEV010000011">
    <property type="protein sequence ID" value="CAG0878671.1"/>
    <property type="molecule type" value="Genomic_DNA"/>
</dbReference>
<dbReference type="CDD" id="cd17679">
    <property type="entry name" value="RUN_PLEKHM1"/>
    <property type="match status" value="1"/>
</dbReference>
<dbReference type="GO" id="GO:0008270">
    <property type="term" value="F:zinc ion binding"/>
    <property type="evidence" value="ECO:0007669"/>
    <property type="project" value="UniProtKB-KW"/>
</dbReference>
<keyword evidence="12" id="KW-0479">Metal-binding</keyword>
<dbReference type="CDD" id="cd20805">
    <property type="entry name" value="C1_DGK_rpt2"/>
    <property type="match status" value="1"/>
</dbReference>
<keyword evidence="9" id="KW-0963">Cytoplasm</keyword>
<evidence type="ECO:0000256" key="12">
    <source>
        <dbReference type="ARBA" id="ARBA00022723"/>
    </source>
</evidence>
<dbReference type="InterPro" id="IPR051366">
    <property type="entry name" value="DEF8"/>
</dbReference>
<keyword evidence="14" id="KW-0967">Endosome</keyword>
<sequence>MKPFPHVIPLLENGTSFNIDSLASVAAKALLSGGVIALPTDTIYGIAALAQDPDAVQKIYKIKSRQTCKPLAICVADIDDIFHWGQVTVSRELLERLLPGPVTLVFRRSSKLNPALNPGTDLVGIRIPDHDFVKAVCQQCRGPLALTSANISSGLSPLCIKEFSSLWPQLAFVFDGGKLGDTKEARLGSTVVDLSHRGQYSFIRPGCACLATQSILEGGGLTSVKATISQKLSECFKELAGRERNEEHAIVNDDLTNQICSIIEAVFVHGLRAKFFAAVSDLISTNPDFIPNPSFWDFLLVYLHKDLISEIQSLSQISTDIGKSRAWIRIAMNEGLLSSYFKAMVSDTRNLKFCYHSHAYMRDAEEPEIMLKYLESLETYSFKLAFNSSVLNKWTVTPLLLAGVWSPPIPPDPVVQGIDALLGLENEQGVSRNHKRQHPLSSGSDPNDNNMTSSTFDAEEVFRSIIQSGQHGEESRGGGTSQLGDGALDMMKDIVHYSVEPIDEDLENRIIRRIQESRSEDKEEEVSSECPGSSITGQEETSASDGLLHPQQPGHARPTRAISIQESYNTLLNNYKEVIDNTVIKTPDFKELWGSLGSPSSTDASSMAGESSEDMLQEHSETTEQPVSSLVSKDSPEVKVNIPQFNESGAKLRLIYIHFICASSHLVLKGWVLKLWVLPMLQLMIPFCMFDGSYYCYECHEEEKNVIPARMIHNWDFTAYHVSKEAKKFLQSIQNEPLLDIKSINPLIYSYYPEMQKIQELRRMLNYLRLYLMSCRGSPAEEFRKIIWPKEYLCEHIHLYSIQDLQQVLNSQLAGLLQKAIDYATSHVLKCALCCQKGFICEVCRQDKVIFPFHLNLTHRCSKCHAVYHSQCMNDLLPCPKCKRREKRAEEAAMRTTPVLSTDMDDGVHMSEELHDALREK</sequence>
<feature type="region of interest" description="Disordered" evidence="24">
    <location>
        <begin position="515"/>
        <end position="558"/>
    </location>
</feature>
<dbReference type="PANTHER" id="PTHR12326">
    <property type="entry name" value="PLECKSTRIN HOMOLOGY DOMAIN CONTAINING PROTEIN"/>
    <property type="match status" value="1"/>
</dbReference>
<dbReference type="SUPFAM" id="SSF55821">
    <property type="entry name" value="YrdC/RibB"/>
    <property type="match status" value="1"/>
</dbReference>
<evidence type="ECO:0000256" key="5">
    <source>
        <dbReference type="ARBA" id="ARBA00007663"/>
    </source>
</evidence>
<keyword evidence="11" id="KW-0808">Transferase</keyword>
<dbReference type="Pfam" id="PF13901">
    <property type="entry name" value="RH_dom"/>
    <property type="match status" value="1"/>
</dbReference>
<feature type="region of interest" description="Disordered" evidence="24">
    <location>
        <begin position="595"/>
        <end position="632"/>
    </location>
</feature>
<dbReference type="PROSITE" id="PS50826">
    <property type="entry name" value="RUN"/>
    <property type="match status" value="1"/>
</dbReference>
<feature type="region of interest" description="Disordered" evidence="24">
    <location>
        <begin position="428"/>
        <end position="454"/>
    </location>
</feature>
<dbReference type="SMART" id="SM00593">
    <property type="entry name" value="RUN"/>
    <property type="match status" value="1"/>
</dbReference>
<evidence type="ECO:0000256" key="7">
    <source>
        <dbReference type="ARBA" id="ARBA00015492"/>
    </source>
</evidence>
<accession>A0A7R8WY67</accession>
<protein>
    <recommendedName>
        <fullName evidence="7">Threonylcarbamoyl-AMP synthase</fullName>
        <ecNumber evidence="6">2.7.7.87</ecNumber>
    </recommendedName>
</protein>
<feature type="compositionally biased region" description="Polar residues" evidence="24">
    <location>
        <begin position="530"/>
        <end position="544"/>
    </location>
</feature>
<keyword evidence="28" id="KW-1185">Reference proteome</keyword>
<evidence type="ECO:0000313" key="28">
    <source>
        <dbReference type="Proteomes" id="UP000677054"/>
    </source>
</evidence>
<dbReference type="Pfam" id="PF01300">
    <property type="entry name" value="Sua5_yciO_yrdC"/>
    <property type="match status" value="1"/>
</dbReference>
<evidence type="ECO:0000256" key="4">
    <source>
        <dbReference type="ARBA" id="ARBA00004603"/>
    </source>
</evidence>
<dbReference type="SMART" id="SM01175">
    <property type="entry name" value="DUF4206"/>
    <property type="match status" value="1"/>
</dbReference>
<keyword evidence="13" id="KW-0677">Repeat</keyword>
<evidence type="ECO:0000256" key="20">
    <source>
        <dbReference type="ARBA" id="ARBA00023136"/>
    </source>
</evidence>
<dbReference type="Pfam" id="PF02759">
    <property type="entry name" value="RUN"/>
    <property type="match status" value="1"/>
</dbReference>
<dbReference type="GO" id="GO:0005770">
    <property type="term" value="C:late endosome"/>
    <property type="evidence" value="ECO:0007669"/>
    <property type="project" value="UniProtKB-SubCell"/>
</dbReference>
<proteinExistence type="inferred from homology"/>
<gene>
    <name evidence="27" type="ORF">DSTB1V02_LOCUS189</name>
</gene>
<keyword evidence="15" id="KW-0863">Zinc-finger</keyword>
<evidence type="ECO:0000256" key="6">
    <source>
        <dbReference type="ARBA" id="ARBA00012584"/>
    </source>
</evidence>
<evidence type="ECO:0000259" key="25">
    <source>
        <dbReference type="PROSITE" id="PS50826"/>
    </source>
</evidence>